<protein>
    <submittedName>
        <fullName evidence="1">Uncharacterized protein</fullName>
    </submittedName>
</protein>
<dbReference type="AlphaFoldDB" id="A0AAD3TCP3"/>
<organism evidence="1 2">
    <name type="scientific">Nepenthes gracilis</name>
    <name type="common">Slender pitcher plant</name>
    <dbReference type="NCBI Taxonomy" id="150966"/>
    <lineage>
        <taxon>Eukaryota</taxon>
        <taxon>Viridiplantae</taxon>
        <taxon>Streptophyta</taxon>
        <taxon>Embryophyta</taxon>
        <taxon>Tracheophyta</taxon>
        <taxon>Spermatophyta</taxon>
        <taxon>Magnoliopsida</taxon>
        <taxon>eudicotyledons</taxon>
        <taxon>Gunneridae</taxon>
        <taxon>Pentapetalae</taxon>
        <taxon>Caryophyllales</taxon>
        <taxon>Nepenthaceae</taxon>
        <taxon>Nepenthes</taxon>
    </lineage>
</organism>
<proteinExistence type="predicted"/>
<reference evidence="1" key="1">
    <citation type="submission" date="2023-05" db="EMBL/GenBank/DDBJ databases">
        <title>Nepenthes gracilis genome sequencing.</title>
        <authorList>
            <person name="Fukushima K."/>
        </authorList>
    </citation>
    <scope>NUCLEOTIDE SEQUENCE</scope>
    <source>
        <strain evidence="1">SING2019-196</strain>
    </source>
</reference>
<dbReference type="Proteomes" id="UP001279734">
    <property type="component" value="Unassembled WGS sequence"/>
</dbReference>
<comment type="caution">
    <text evidence="1">The sequence shown here is derived from an EMBL/GenBank/DDBJ whole genome shotgun (WGS) entry which is preliminary data.</text>
</comment>
<name>A0AAD3TCP3_NEPGR</name>
<keyword evidence="2" id="KW-1185">Reference proteome</keyword>
<evidence type="ECO:0000313" key="2">
    <source>
        <dbReference type="Proteomes" id="UP001279734"/>
    </source>
</evidence>
<sequence length="240" mass="27123">MSSCDLPLDPRVFSLTKIVEVAHYNMNRIRLVWSRIWNVLSDFFVSVLSLSNLRSGISLRNEDRKDDYSYILARHGGGFDGHNFTTKDENVSFWMPLLYRLSKLTSDPGANAIEKSSLEVLFNILKDHIHLFSRPFWSLLFKYVIFPIFNSVDDKNENKISDDEESLTSSHSTQCSTWDSETTSVAAEGLVDLFVTFFTVVRSQLPSVVYVLMGYINCPGPGSARTGLAALERLMSELGS</sequence>
<dbReference type="PANTHER" id="PTHR10663">
    <property type="entry name" value="GUANYL-NUCLEOTIDE EXCHANGE FACTOR"/>
    <property type="match status" value="1"/>
</dbReference>
<dbReference type="GO" id="GO:0005802">
    <property type="term" value="C:trans-Golgi network"/>
    <property type="evidence" value="ECO:0007669"/>
    <property type="project" value="TreeGrafter"/>
</dbReference>
<evidence type="ECO:0000313" key="1">
    <source>
        <dbReference type="EMBL" id="GMH26361.1"/>
    </source>
</evidence>
<gene>
    <name evidence="1" type="ORF">Nepgr_028204</name>
</gene>
<accession>A0AAD3TCP3</accession>
<dbReference type="PANTHER" id="PTHR10663:SF108">
    <property type="entry name" value="BREFELDIN A-INHIBITED GUANINE NUCLEOTIDE-EXCHANGE PROTEIN 1"/>
    <property type="match status" value="1"/>
</dbReference>
<dbReference type="EMBL" id="BSYO01000031">
    <property type="protein sequence ID" value="GMH26361.1"/>
    <property type="molecule type" value="Genomic_DNA"/>
</dbReference>